<gene>
    <name evidence="2" type="ORF">Ark11_0109</name>
</gene>
<organism evidence="2 3">
    <name type="scientific">Candidatus Ichthyocystis hellenicum</name>
    <dbReference type="NCBI Taxonomy" id="1561003"/>
    <lineage>
        <taxon>Bacteria</taxon>
        <taxon>Pseudomonadati</taxon>
        <taxon>Pseudomonadota</taxon>
        <taxon>Betaproteobacteria</taxon>
        <taxon>Burkholderiales</taxon>
        <taxon>Candidatus Ichthyocystis</taxon>
    </lineage>
</organism>
<proteinExistence type="predicted"/>
<dbReference type="RefSeq" id="WP_092490409.1">
    <property type="nucleotide sequence ID" value="NZ_FLSL01000091.1"/>
</dbReference>
<sequence>MLQYTTGDVGARNCSTLDEEETEGGSDLSRECHLSSCIEILLSDSESDSEEEAKKELAVIIKKIDCSYQNAIELSSKYSDSEIAMEGRDQALLENCITDLYNSLFTKDIPGDSFAKLWFSRNFTNAADEEKLHFLNRFFLLIRSAENLYKSKLLDKSIVCKYRTFITDREFGKLNINLMAVSNVYLNTSVTLEEDQKVKDALEKMYFTLFPGTVHSSYTHWVDTNLSGTSSEKEEFIIEAIDMCKKSMSSLAEKIKTHTSGFSGEKFLRLVAFICEELSEVNDKCMDNKLTMDILDSLIKNDIHKLELFKCKKSSNVPNLTYLKNLSSQCVWRLYKSNYAKISKNSVISLLANLASSIGKIHHSNAAVLFIMDIHAIFDIKEKILDAISGHKFSSELRLVLYSQVPKSIRKEMVNILKYQSQKTSMLEELEEEINLAANRKDELSMIINDNVSESDRYATELEESLCRYIISSLEQRNISNDDENPAVVATRSTLDKLKALSRFIENNGGMHMENTIFIHSKDFLSKMEFDFSSLSPKIAHEISCALTNFYHPQAENAKSLANAIANKSANKIYYLVLEDIRNKLIPSKTNDEKFKAWVSINREMEIEAFHIPEEKYTTESILYLVVKELSSKEREDVKKILLAIDAAGTALKYIDNHCRSTIAADLMISIEMWKKSFRVSDNAISKLFAMRKKQQQEEWKRTICESLCLYHHSNHNYFYQVSGTLPHGILKNAQKQCLPNTSNGEKVGITVEGTEYEIPQSVWLDISRSNFIIQEKPIVAGDDYEGRTQNEIIKSLVTSLLNEVKKMDVTSEALASLLSLMNQNTTAQLLEALVQTSAFMFPEESRISSLPSMSKKTIYSATKTPEGELIFTCDISGTLDLLQELHPGSSAKVGDPDYLENVNTTKISPTSISKIPDQSANMKIRINKDGSVDIINIVHSLVDVTPDMIDSLIKAKKDESALCS</sequence>
<feature type="coiled-coil region" evidence="1">
    <location>
        <begin position="420"/>
        <end position="447"/>
    </location>
</feature>
<evidence type="ECO:0000313" key="2">
    <source>
        <dbReference type="EMBL" id="CUT16968.1"/>
    </source>
</evidence>
<dbReference type="OrthoDB" id="9871190at2"/>
<reference evidence="3" key="1">
    <citation type="submission" date="2015-11" db="EMBL/GenBank/DDBJ databases">
        <authorList>
            <person name="Seth-Smith H.M.B."/>
        </authorList>
    </citation>
    <scope>NUCLEOTIDE SEQUENCE [LARGE SCALE GENOMIC DNA]</scope>
    <source>
        <strain evidence="3">2013Ark11</strain>
    </source>
</reference>
<dbReference type="Proteomes" id="UP000198651">
    <property type="component" value="Chromosome I"/>
</dbReference>
<evidence type="ECO:0000256" key="1">
    <source>
        <dbReference type="SAM" id="Coils"/>
    </source>
</evidence>
<evidence type="ECO:0000313" key="3">
    <source>
        <dbReference type="Proteomes" id="UP000198651"/>
    </source>
</evidence>
<keyword evidence="1" id="KW-0175">Coiled coil</keyword>
<dbReference type="PATRIC" id="fig|1561003.3.peg.110"/>
<name>A0A0S4M487_9BURK</name>
<dbReference type="EMBL" id="LN906597">
    <property type="protein sequence ID" value="CUT16968.1"/>
    <property type="molecule type" value="Genomic_DNA"/>
</dbReference>
<accession>A0A0S4M487</accession>
<protein>
    <submittedName>
        <fullName evidence="2">Putative coiled coil protein</fullName>
    </submittedName>
</protein>
<dbReference type="AlphaFoldDB" id="A0A0S4M487"/>
<keyword evidence="3" id="KW-1185">Reference proteome</keyword>